<dbReference type="InterPro" id="IPR053905">
    <property type="entry name" value="EF-G-like_DII"/>
</dbReference>
<sequence length="594" mass="64802">MSDNGSKTIELPASITVRDLAQRMEASPIQVIKILMSNGVMANINQQIDFDTAAVVASELGYEAQPEVYEEVEEKEVGEIPLWRQLIAKEKPEALQDRPPVVTILGHVDHGKTTLLDAIRDTNVAGGEAGGITQHIGAYQVEHKNRLITFLDTPGHAAFTAMRSRGAQGADIVVLVVAANDGVMPQTREAIAHARAARVPIIVAMNKIDRPDANPDFTKKQLAEVGLVPDDWDGDTMVVPVSAKLRKGIDDLLEAILLVADTLDIKANPDGRVFGTVIEAKVDRAKGVVATLLVYNGTLETGDLVVAGKAYGRIRAMFDFRGRKLRKAGPSTPVQIMGLNDVPDAGDLFLVYENEREARAVVEERIQQQQKRLASAPKASLEELFKKVQSGEDHELRLIIKADVQGSLEPIISSLNDLGKGGEIRINILHAETGNISENDVMLAAASSAIVVGFNVQADAAARRLAETEGVSIRLYDIIYRLTEDIEKAMKGLLEPEIKEVVIGHGKVLAVFRISKVGVVAGCRVVSGEFRRNAKVRIRREGTIIYEGEFASLKHEKEDVREVRTGFECGAAFKNFNDILVGDEIECYIFERGS</sequence>
<evidence type="ECO:0000256" key="3">
    <source>
        <dbReference type="ARBA" id="ARBA00020675"/>
    </source>
</evidence>
<evidence type="ECO:0000256" key="7">
    <source>
        <dbReference type="ARBA" id="ARBA00022917"/>
    </source>
</evidence>
<dbReference type="FunFam" id="2.40.30.10:FF:000008">
    <property type="entry name" value="Translation initiation factor IF-2"/>
    <property type="match status" value="1"/>
</dbReference>
<evidence type="ECO:0000256" key="10">
    <source>
        <dbReference type="HAMAP-Rule" id="MF_00100"/>
    </source>
</evidence>
<feature type="region of interest" description="G-domain" evidence="10">
    <location>
        <begin position="100"/>
        <end position="248"/>
    </location>
</feature>
<organism evidence="13">
    <name type="scientific">Bellilinea caldifistulae</name>
    <dbReference type="NCBI Taxonomy" id="360411"/>
    <lineage>
        <taxon>Bacteria</taxon>
        <taxon>Bacillati</taxon>
        <taxon>Chloroflexota</taxon>
        <taxon>Anaerolineae</taxon>
        <taxon>Anaerolineales</taxon>
        <taxon>Anaerolineaceae</taxon>
        <taxon>Bellilinea</taxon>
    </lineage>
</organism>
<comment type="function">
    <text evidence="9 10 11">One of the essential components for the initiation of protein synthesis. Protects formylmethionyl-tRNA from spontaneous hydrolysis and promotes its binding to the 30S ribosomal subunits. Also involved in the hydrolysis of GTP during the formation of the 70S ribosomal complex.</text>
</comment>
<dbReference type="SUPFAM" id="SSF52540">
    <property type="entry name" value="P-loop containing nucleoside triphosphate hydrolases"/>
    <property type="match status" value="1"/>
</dbReference>
<evidence type="ECO:0000313" key="13">
    <source>
        <dbReference type="EMBL" id="HGS87458.1"/>
    </source>
</evidence>
<dbReference type="InterPro" id="IPR036925">
    <property type="entry name" value="TIF_IF2_dom3_sf"/>
</dbReference>
<dbReference type="Gene3D" id="3.40.50.10050">
    <property type="entry name" value="Translation initiation factor IF- 2, domain 3"/>
    <property type="match status" value="1"/>
</dbReference>
<evidence type="ECO:0000256" key="2">
    <source>
        <dbReference type="ARBA" id="ARBA00007733"/>
    </source>
</evidence>
<dbReference type="InterPro" id="IPR000178">
    <property type="entry name" value="TF_IF2_bacterial-like"/>
</dbReference>
<keyword evidence="7 10" id="KW-0648">Protein biosynthesis</keyword>
<keyword evidence="4 10" id="KW-0963">Cytoplasm</keyword>
<dbReference type="Pfam" id="PF03144">
    <property type="entry name" value="GTP_EFTU_D2"/>
    <property type="match status" value="1"/>
</dbReference>
<proteinExistence type="inferred from homology"/>
<dbReference type="CDD" id="cd03692">
    <property type="entry name" value="mtIF2_IVc"/>
    <property type="match status" value="1"/>
</dbReference>
<comment type="similarity">
    <text evidence="2 10 11">Belongs to the TRAFAC class translation factor GTPase superfamily. Classic translation factor GTPase family. IF-2 subfamily.</text>
</comment>
<dbReference type="HAMAP" id="MF_00100_B">
    <property type="entry name" value="IF_2_B"/>
    <property type="match status" value="1"/>
</dbReference>
<dbReference type="PROSITE" id="PS51722">
    <property type="entry name" value="G_TR_2"/>
    <property type="match status" value="1"/>
</dbReference>
<evidence type="ECO:0000256" key="1">
    <source>
        <dbReference type="ARBA" id="ARBA00004496"/>
    </source>
</evidence>
<feature type="domain" description="Tr-type G" evidence="12">
    <location>
        <begin position="97"/>
        <end position="264"/>
    </location>
</feature>
<dbReference type="InterPro" id="IPR044145">
    <property type="entry name" value="IF2_II"/>
</dbReference>
<dbReference type="SUPFAM" id="SSF52156">
    <property type="entry name" value="Initiation factor IF2/eIF5b, domain 3"/>
    <property type="match status" value="1"/>
</dbReference>
<evidence type="ECO:0000256" key="11">
    <source>
        <dbReference type="RuleBase" id="RU000644"/>
    </source>
</evidence>
<name>A0A7C4KZW3_9CHLR</name>
<dbReference type="Gene3D" id="3.40.50.300">
    <property type="entry name" value="P-loop containing nucleotide triphosphate hydrolases"/>
    <property type="match status" value="1"/>
</dbReference>
<dbReference type="PANTHER" id="PTHR43381">
    <property type="entry name" value="TRANSLATION INITIATION FACTOR IF-2-RELATED"/>
    <property type="match status" value="1"/>
</dbReference>
<dbReference type="NCBIfam" id="TIGR00487">
    <property type="entry name" value="IF-2"/>
    <property type="match status" value="1"/>
</dbReference>
<dbReference type="Pfam" id="PF00009">
    <property type="entry name" value="GTP_EFTU"/>
    <property type="match status" value="1"/>
</dbReference>
<evidence type="ECO:0000256" key="6">
    <source>
        <dbReference type="ARBA" id="ARBA00022741"/>
    </source>
</evidence>
<dbReference type="GO" id="GO:0003924">
    <property type="term" value="F:GTPase activity"/>
    <property type="evidence" value="ECO:0007669"/>
    <property type="project" value="UniProtKB-UniRule"/>
</dbReference>
<comment type="caution">
    <text evidence="13">The sequence shown here is derived from an EMBL/GenBank/DDBJ whole genome shotgun (WGS) entry which is preliminary data.</text>
</comment>
<dbReference type="NCBIfam" id="TIGR00231">
    <property type="entry name" value="small_GTP"/>
    <property type="match status" value="1"/>
</dbReference>
<dbReference type="SUPFAM" id="SSF50447">
    <property type="entry name" value="Translation proteins"/>
    <property type="match status" value="2"/>
</dbReference>
<dbReference type="AlphaFoldDB" id="A0A7C4KZW3"/>
<gene>
    <name evidence="10" type="primary">infB</name>
    <name evidence="13" type="ORF">ENT17_07545</name>
</gene>
<protein>
    <recommendedName>
        <fullName evidence="3 10">Translation initiation factor IF-2</fullName>
    </recommendedName>
</protein>
<dbReference type="InterPro" id="IPR027417">
    <property type="entry name" value="P-loop_NTPase"/>
</dbReference>
<evidence type="ECO:0000256" key="5">
    <source>
        <dbReference type="ARBA" id="ARBA00022540"/>
    </source>
</evidence>
<dbReference type="CDD" id="cd03702">
    <property type="entry name" value="IF2_mtIF2_II"/>
    <property type="match status" value="1"/>
</dbReference>
<dbReference type="InterPro" id="IPR000795">
    <property type="entry name" value="T_Tr_GTP-bd_dom"/>
</dbReference>
<dbReference type="FunFam" id="2.40.30.10:FF:000007">
    <property type="entry name" value="Translation initiation factor IF-2"/>
    <property type="match status" value="1"/>
</dbReference>
<dbReference type="InterPro" id="IPR006847">
    <property type="entry name" value="IF2_N"/>
</dbReference>
<dbReference type="PANTHER" id="PTHR43381:SF5">
    <property type="entry name" value="TR-TYPE G DOMAIN-CONTAINING PROTEIN"/>
    <property type="match status" value="1"/>
</dbReference>
<dbReference type="Gene3D" id="2.40.30.10">
    <property type="entry name" value="Translation factors"/>
    <property type="match status" value="2"/>
</dbReference>
<feature type="binding site" evidence="10">
    <location>
        <begin position="152"/>
        <end position="156"/>
    </location>
    <ligand>
        <name>GTP</name>
        <dbReference type="ChEBI" id="CHEBI:37565"/>
    </ligand>
</feature>
<dbReference type="GO" id="GO:0005525">
    <property type="term" value="F:GTP binding"/>
    <property type="evidence" value="ECO:0007669"/>
    <property type="project" value="UniProtKB-KW"/>
</dbReference>
<dbReference type="Pfam" id="PF22042">
    <property type="entry name" value="EF-G_D2"/>
    <property type="match status" value="1"/>
</dbReference>
<keyword evidence="5 10" id="KW-0396">Initiation factor</keyword>
<dbReference type="CDD" id="cd01887">
    <property type="entry name" value="IF2_eIF5B"/>
    <property type="match status" value="1"/>
</dbReference>
<comment type="subcellular location">
    <subcellularLocation>
        <location evidence="1 10">Cytoplasm</location>
    </subcellularLocation>
</comment>
<dbReference type="EMBL" id="DSXR01000075">
    <property type="protein sequence ID" value="HGS87458.1"/>
    <property type="molecule type" value="Genomic_DNA"/>
</dbReference>
<dbReference type="FunFam" id="3.40.50.10050:FF:000001">
    <property type="entry name" value="Translation initiation factor IF-2"/>
    <property type="match status" value="1"/>
</dbReference>
<dbReference type="FunFam" id="3.40.50.300:FF:000019">
    <property type="entry name" value="Translation initiation factor IF-2"/>
    <property type="match status" value="1"/>
</dbReference>
<dbReference type="InterPro" id="IPR015760">
    <property type="entry name" value="TIF_IF2"/>
</dbReference>
<reference evidence="13" key="1">
    <citation type="journal article" date="2020" name="mSystems">
        <title>Genome- and Community-Level Interaction Insights into Carbon Utilization and Element Cycling Functions of Hydrothermarchaeota in Hydrothermal Sediment.</title>
        <authorList>
            <person name="Zhou Z."/>
            <person name="Liu Y."/>
            <person name="Xu W."/>
            <person name="Pan J."/>
            <person name="Luo Z.H."/>
            <person name="Li M."/>
        </authorList>
    </citation>
    <scope>NUCLEOTIDE SEQUENCE [LARGE SCALE GENOMIC DNA]</scope>
    <source>
        <strain evidence="13">SpSt-556</strain>
    </source>
</reference>
<evidence type="ECO:0000256" key="9">
    <source>
        <dbReference type="ARBA" id="ARBA00025162"/>
    </source>
</evidence>
<dbReference type="GO" id="GO:0005829">
    <property type="term" value="C:cytosol"/>
    <property type="evidence" value="ECO:0007669"/>
    <property type="project" value="TreeGrafter"/>
</dbReference>
<feature type="binding site" evidence="10">
    <location>
        <begin position="106"/>
        <end position="113"/>
    </location>
    <ligand>
        <name>GTP</name>
        <dbReference type="ChEBI" id="CHEBI:37565"/>
    </ligand>
</feature>
<keyword evidence="6 10" id="KW-0547">Nucleotide-binding</keyword>
<accession>A0A7C4KZW3</accession>
<dbReference type="Pfam" id="PF11987">
    <property type="entry name" value="IF-2"/>
    <property type="match status" value="1"/>
</dbReference>
<dbReference type="GO" id="GO:0003743">
    <property type="term" value="F:translation initiation factor activity"/>
    <property type="evidence" value="ECO:0007669"/>
    <property type="project" value="UniProtKB-UniRule"/>
</dbReference>
<evidence type="ECO:0000256" key="8">
    <source>
        <dbReference type="ARBA" id="ARBA00023134"/>
    </source>
</evidence>
<dbReference type="InterPro" id="IPR023115">
    <property type="entry name" value="TIF_IF2_dom3"/>
</dbReference>
<keyword evidence="8 10" id="KW-0342">GTP-binding</keyword>
<evidence type="ECO:0000256" key="4">
    <source>
        <dbReference type="ARBA" id="ARBA00022490"/>
    </source>
</evidence>
<dbReference type="InterPro" id="IPR005225">
    <property type="entry name" value="Small_GTP-bd"/>
</dbReference>
<feature type="binding site" evidence="10">
    <location>
        <begin position="206"/>
        <end position="209"/>
    </location>
    <ligand>
        <name>GTP</name>
        <dbReference type="ChEBI" id="CHEBI:37565"/>
    </ligand>
</feature>
<dbReference type="InterPro" id="IPR009000">
    <property type="entry name" value="Transl_B-barrel_sf"/>
</dbReference>
<evidence type="ECO:0000259" key="12">
    <source>
        <dbReference type="PROSITE" id="PS51722"/>
    </source>
</evidence>
<dbReference type="InterPro" id="IPR004161">
    <property type="entry name" value="EFTu-like_2"/>
</dbReference>
<dbReference type="Pfam" id="PF04760">
    <property type="entry name" value="IF2_N"/>
    <property type="match status" value="1"/>
</dbReference>